<dbReference type="InterPro" id="IPR005835">
    <property type="entry name" value="NTP_transferase_dom"/>
</dbReference>
<evidence type="ECO:0000256" key="2">
    <source>
        <dbReference type="ARBA" id="ARBA00012387"/>
    </source>
</evidence>
<evidence type="ECO:0000256" key="7">
    <source>
        <dbReference type="ARBA" id="ARBA00047343"/>
    </source>
</evidence>
<comment type="caution">
    <text evidence="10">The sequence shown here is derived from an EMBL/GenBank/DDBJ whole genome shotgun (WGS) entry which is preliminary data.</text>
</comment>
<evidence type="ECO:0000259" key="9">
    <source>
        <dbReference type="Pfam" id="PF22640"/>
    </source>
</evidence>
<evidence type="ECO:0000256" key="4">
    <source>
        <dbReference type="ARBA" id="ARBA00022695"/>
    </source>
</evidence>
<dbReference type="RefSeq" id="WP_146585542.1">
    <property type="nucleotide sequence ID" value="NZ_SJPO01000003.1"/>
</dbReference>
<sequence length="360" mass="39475">MLHAIIMAGGSGTRFWPASRADSPKQMLKLVGDQTMIRQTSSRFGDLIPPERRMVVTNRRLVDGVREQLPELAEGAVVGEPCKRDTAPCIGLAALLVTRVAGDPDATMLVCPADHVIPDSAAFQAAVKQADKLIAESPGRIVTFGIKPTYPAEIFGYIQRSESLKAAGAPAYQVARFVEKPNGNTAAEYLESGDFYWNSGIFVWRAATILDALRERQPAMLEHLELIVDAWNTPDRDALFDQEFTAIEGISIDYAVMEHATDVAVIEAPFEWDDLGGWQSLTRRLGEDENGNTIVGKHLGFNTEGSIVRSSDDHLIVTLGLKDCIVVHTADATLVASKHDEESIRKVVKELEARGWSEHL</sequence>
<dbReference type="OrthoDB" id="9806359at2"/>
<keyword evidence="11" id="KW-1185">Reference proteome</keyword>
<evidence type="ECO:0000259" key="8">
    <source>
        <dbReference type="Pfam" id="PF00483"/>
    </source>
</evidence>
<dbReference type="FunFam" id="3.90.550.10:FF:000046">
    <property type="entry name" value="Mannose-1-phosphate guanylyltransferase (GDP)"/>
    <property type="match status" value="1"/>
</dbReference>
<evidence type="ECO:0000256" key="6">
    <source>
        <dbReference type="ARBA" id="ARBA00023134"/>
    </source>
</evidence>
<name>A0A5C5YSI4_9BACT</name>
<evidence type="ECO:0000256" key="3">
    <source>
        <dbReference type="ARBA" id="ARBA00022679"/>
    </source>
</evidence>
<dbReference type="EMBL" id="SJPO01000003">
    <property type="protein sequence ID" value="TWT77753.1"/>
    <property type="molecule type" value="Genomic_DNA"/>
</dbReference>
<feature type="domain" description="Nucleotidyl transferase" evidence="8">
    <location>
        <begin position="4"/>
        <end position="283"/>
    </location>
</feature>
<gene>
    <name evidence="10" type="primary">manC</name>
    <name evidence="10" type="ORF">Pla123a_15490</name>
</gene>
<dbReference type="InterPro" id="IPR051161">
    <property type="entry name" value="Mannose-6P_isomerase_type2"/>
</dbReference>
<organism evidence="10 11">
    <name type="scientific">Posidoniimonas polymericola</name>
    <dbReference type="NCBI Taxonomy" id="2528002"/>
    <lineage>
        <taxon>Bacteria</taxon>
        <taxon>Pseudomonadati</taxon>
        <taxon>Planctomycetota</taxon>
        <taxon>Planctomycetia</taxon>
        <taxon>Pirellulales</taxon>
        <taxon>Lacipirellulaceae</taxon>
        <taxon>Posidoniimonas</taxon>
    </lineage>
</organism>
<dbReference type="PANTHER" id="PTHR46390">
    <property type="entry name" value="MANNOSE-1-PHOSPHATE GUANYLYLTRANSFERASE"/>
    <property type="match status" value="1"/>
</dbReference>
<dbReference type="Proteomes" id="UP000318478">
    <property type="component" value="Unassembled WGS sequence"/>
</dbReference>
<dbReference type="Gene3D" id="3.90.550.10">
    <property type="entry name" value="Spore Coat Polysaccharide Biosynthesis Protein SpsA, Chain A"/>
    <property type="match status" value="1"/>
</dbReference>
<keyword evidence="6" id="KW-0342">GTP-binding</keyword>
<evidence type="ECO:0000256" key="1">
    <source>
        <dbReference type="ARBA" id="ARBA00006115"/>
    </source>
</evidence>
<dbReference type="SUPFAM" id="SSF159283">
    <property type="entry name" value="Guanosine diphospho-D-mannose pyrophosphorylase/mannose-6-phosphate isomerase linker domain"/>
    <property type="match status" value="1"/>
</dbReference>
<comment type="similarity">
    <text evidence="1">Belongs to the mannose-6-phosphate isomerase type 2 family.</text>
</comment>
<dbReference type="InterPro" id="IPR029044">
    <property type="entry name" value="Nucleotide-diphossugar_trans"/>
</dbReference>
<dbReference type="CDD" id="cd02509">
    <property type="entry name" value="GDP-M1P_Guanylyltransferase"/>
    <property type="match status" value="1"/>
</dbReference>
<evidence type="ECO:0000313" key="10">
    <source>
        <dbReference type="EMBL" id="TWT77753.1"/>
    </source>
</evidence>
<dbReference type="GO" id="GO:0009298">
    <property type="term" value="P:GDP-mannose biosynthetic process"/>
    <property type="evidence" value="ECO:0007669"/>
    <property type="project" value="TreeGrafter"/>
</dbReference>
<dbReference type="AlphaFoldDB" id="A0A5C5YSI4"/>
<dbReference type="InterPro" id="IPR049577">
    <property type="entry name" value="GMPP_N"/>
</dbReference>
<keyword evidence="5" id="KW-0547">Nucleotide-binding</keyword>
<dbReference type="InterPro" id="IPR054566">
    <property type="entry name" value="ManC/GMP-like_b-helix"/>
</dbReference>
<feature type="domain" description="MannoseP isomerase/GMP-like beta-helix" evidence="9">
    <location>
        <begin position="296"/>
        <end position="351"/>
    </location>
</feature>
<dbReference type="Pfam" id="PF00483">
    <property type="entry name" value="NTP_transferase"/>
    <property type="match status" value="1"/>
</dbReference>
<reference evidence="10 11" key="1">
    <citation type="submission" date="2019-02" db="EMBL/GenBank/DDBJ databases">
        <title>Deep-cultivation of Planctomycetes and their phenomic and genomic characterization uncovers novel biology.</title>
        <authorList>
            <person name="Wiegand S."/>
            <person name="Jogler M."/>
            <person name="Boedeker C."/>
            <person name="Pinto D."/>
            <person name="Vollmers J."/>
            <person name="Rivas-Marin E."/>
            <person name="Kohn T."/>
            <person name="Peeters S.H."/>
            <person name="Heuer A."/>
            <person name="Rast P."/>
            <person name="Oberbeckmann S."/>
            <person name="Bunk B."/>
            <person name="Jeske O."/>
            <person name="Meyerdierks A."/>
            <person name="Storesund J.E."/>
            <person name="Kallscheuer N."/>
            <person name="Luecker S."/>
            <person name="Lage O.M."/>
            <person name="Pohl T."/>
            <person name="Merkel B.J."/>
            <person name="Hornburger P."/>
            <person name="Mueller R.-W."/>
            <person name="Bruemmer F."/>
            <person name="Labrenz M."/>
            <person name="Spormann A.M."/>
            <person name="Op Den Camp H."/>
            <person name="Overmann J."/>
            <person name="Amann R."/>
            <person name="Jetten M.S.M."/>
            <person name="Mascher T."/>
            <person name="Medema M.H."/>
            <person name="Devos D.P."/>
            <person name="Kaster A.-K."/>
            <person name="Ovreas L."/>
            <person name="Rohde M."/>
            <person name="Galperin M.Y."/>
            <person name="Jogler C."/>
        </authorList>
    </citation>
    <scope>NUCLEOTIDE SEQUENCE [LARGE SCALE GENOMIC DNA]</scope>
    <source>
        <strain evidence="10 11">Pla123a</strain>
    </source>
</reference>
<dbReference type="GO" id="GO:0004475">
    <property type="term" value="F:mannose-1-phosphate guanylyltransferase (GTP) activity"/>
    <property type="evidence" value="ECO:0007669"/>
    <property type="project" value="UniProtKB-EC"/>
</dbReference>
<evidence type="ECO:0000313" key="11">
    <source>
        <dbReference type="Proteomes" id="UP000318478"/>
    </source>
</evidence>
<proteinExistence type="inferred from homology"/>
<keyword evidence="3 10" id="KW-0808">Transferase</keyword>
<dbReference type="GO" id="GO:0005525">
    <property type="term" value="F:GTP binding"/>
    <property type="evidence" value="ECO:0007669"/>
    <property type="project" value="UniProtKB-KW"/>
</dbReference>
<dbReference type="Pfam" id="PF22640">
    <property type="entry name" value="ManC_GMP_beta-helix"/>
    <property type="match status" value="1"/>
</dbReference>
<protein>
    <recommendedName>
        <fullName evidence="2">mannose-1-phosphate guanylyltransferase</fullName>
        <ecNumber evidence="2">2.7.7.13</ecNumber>
    </recommendedName>
</protein>
<keyword evidence="4 10" id="KW-0548">Nucleotidyltransferase</keyword>
<dbReference type="SUPFAM" id="SSF53448">
    <property type="entry name" value="Nucleotide-diphospho-sugar transferases"/>
    <property type="match status" value="1"/>
</dbReference>
<evidence type="ECO:0000256" key="5">
    <source>
        <dbReference type="ARBA" id="ARBA00022741"/>
    </source>
</evidence>
<comment type="catalytic activity">
    <reaction evidence="7">
        <text>alpha-D-mannose 1-phosphate + GTP + H(+) = GDP-alpha-D-mannose + diphosphate</text>
        <dbReference type="Rhea" id="RHEA:15229"/>
        <dbReference type="ChEBI" id="CHEBI:15378"/>
        <dbReference type="ChEBI" id="CHEBI:33019"/>
        <dbReference type="ChEBI" id="CHEBI:37565"/>
        <dbReference type="ChEBI" id="CHEBI:57527"/>
        <dbReference type="ChEBI" id="CHEBI:58409"/>
        <dbReference type="EC" id="2.7.7.13"/>
    </reaction>
</comment>
<accession>A0A5C5YSI4</accession>
<dbReference type="PANTHER" id="PTHR46390:SF1">
    <property type="entry name" value="MANNOSE-1-PHOSPHATE GUANYLYLTRANSFERASE"/>
    <property type="match status" value="1"/>
</dbReference>
<dbReference type="EC" id="2.7.7.13" evidence="2"/>